<dbReference type="AlphaFoldDB" id="A0A078LYB0"/>
<dbReference type="OrthoDB" id="2418215at2"/>
<sequence>MEEIIGLVAVLSAFGIPAYAIYRFFNQSDDKVEARKLYEQRRLEEIKQENYLLENESMRIELDKIRKENAKKFKALEHTGNERWLIEDSEEKEKDRAE</sequence>
<proteinExistence type="predicted"/>
<keyword evidence="2" id="KW-1185">Reference proteome</keyword>
<gene>
    <name evidence="1" type="ORF">BN1048_00098</name>
</gene>
<dbReference type="Proteomes" id="UP000044136">
    <property type="component" value="Unassembled WGS sequence"/>
</dbReference>
<dbReference type="STRING" id="1461582.BN1048_00098"/>
<accession>A0A078LYB0</accession>
<organism evidence="1 2">
    <name type="scientific">Jeotgalicoccus saudimassiliensis</name>
    <dbReference type="NCBI Taxonomy" id="1461582"/>
    <lineage>
        <taxon>Bacteria</taxon>
        <taxon>Bacillati</taxon>
        <taxon>Bacillota</taxon>
        <taxon>Bacilli</taxon>
        <taxon>Bacillales</taxon>
        <taxon>Staphylococcaceae</taxon>
        <taxon>Jeotgalicoccus</taxon>
    </lineage>
</organism>
<reference evidence="1 2" key="1">
    <citation type="submission" date="2014-07" db="EMBL/GenBank/DDBJ databases">
        <authorList>
            <person name="Urmite Genomes Urmite Genomes"/>
        </authorList>
    </citation>
    <scope>NUCLEOTIDE SEQUENCE [LARGE SCALE GENOMIC DNA]</scope>
    <source>
        <strain evidence="1 2">13MG44_air</strain>
    </source>
</reference>
<dbReference type="HOGENOM" id="CLU_2329983_0_0_9"/>
<dbReference type="EMBL" id="CCSE01000001">
    <property type="protein sequence ID" value="CDZ98979.1"/>
    <property type="molecule type" value="Genomic_DNA"/>
</dbReference>
<protein>
    <submittedName>
        <fullName evidence="1">Uncharacterized protein</fullName>
    </submittedName>
</protein>
<evidence type="ECO:0000313" key="2">
    <source>
        <dbReference type="Proteomes" id="UP000044136"/>
    </source>
</evidence>
<name>A0A078LYB0_9STAP</name>
<dbReference type="RefSeq" id="WP_035807403.1">
    <property type="nucleotide sequence ID" value="NZ_CCSE01000001.1"/>
</dbReference>
<evidence type="ECO:0000313" key="1">
    <source>
        <dbReference type="EMBL" id="CDZ98979.1"/>
    </source>
</evidence>